<dbReference type="RefSeq" id="WP_010738401.1">
    <property type="nucleotide sequence ID" value="NZ_CABEEP010000001.1"/>
</dbReference>
<dbReference type="EC" id="2.1.1.-" evidence="3"/>
<dbReference type="InterPro" id="IPR025714">
    <property type="entry name" value="Methyltranfer_dom"/>
</dbReference>
<dbReference type="Gene3D" id="3.40.50.150">
    <property type="entry name" value="Vaccinia Virus protein VP39"/>
    <property type="match status" value="1"/>
</dbReference>
<keyword evidence="3" id="KW-0489">Methyltransferase</keyword>
<accession>A0A7Z9ASJ6</accession>
<dbReference type="SUPFAM" id="SSF53335">
    <property type="entry name" value="S-adenosyl-L-methionine-dependent methyltransferases"/>
    <property type="match status" value="1"/>
</dbReference>
<protein>
    <submittedName>
        <fullName evidence="3">Methyltransferase domain protein</fullName>
        <ecNumber evidence="3">2.1.1.-</ecNumber>
    </submittedName>
</protein>
<evidence type="ECO:0000313" key="3">
    <source>
        <dbReference type="EMBL" id="VTQ60116.1"/>
    </source>
</evidence>
<proteinExistence type="predicted"/>
<dbReference type="GO" id="GO:0032259">
    <property type="term" value="P:methylation"/>
    <property type="evidence" value="ECO:0007669"/>
    <property type="project" value="UniProtKB-KW"/>
</dbReference>
<dbReference type="Pfam" id="PF13847">
    <property type="entry name" value="Methyltransf_31"/>
    <property type="match status" value="1"/>
</dbReference>
<name>A0A7Z9ASJ6_ENTHR</name>
<keyword evidence="1 3" id="KW-0808">Transferase</keyword>
<dbReference type="EMBL" id="CABEEP010000001">
    <property type="protein sequence ID" value="VTQ60116.1"/>
    <property type="molecule type" value="Genomic_DNA"/>
</dbReference>
<dbReference type="InterPro" id="IPR029063">
    <property type="entry name" value="SAM-dependent_MTases_sf"/>
</dbReference>
<gene>
    <name evidence="3" type="primary">smtA</name>
    <name evidence="3" type="ORF">NCTC12204_00544</name>
</gene>
<feature type="domain" description="Methyltransferase" evidence="2">
    <location>
        <begin position="36"/>
        <end position="159"/>
    </location>
</feature>
<dbReference type="GO" id="GO:0008168">
    <property type="term" value="F:methyltransferase activity"/>
    <property type="evidence" value="ECO:0007669"/>
    <property type="project" value="UniProtKB-KW"/>
</dbReference>
<comment type="caution">
    <text evidence="3">The sequence shown here is derived from an EMBL/GenBank/DDBJ whole genome shotgun (WGS) entry which is preliminary data.</text>
</comment>
<dbReference type="PANTHER" id="PTHR43861:SF3">
    <property type="entry name" value="PUTATIVE (AFU_ORTHOLOGUE AFUA_2G14390)-RELATED"/>
    <property type="match status" value="1"/>
</dbReference>
<reference evidence="3 4" key="1">
    <citation type="submission" date="2019-05" db="EMBL/GenBank/DDBJ databases">
        <authorList>
            <consortium name="Pathogen Informatics"/>
        </authorList>
    </citation>
    <scope>NUCLEOTIDE SEQUENCE [LARGE SCALE GENOMIC DNA]</scope>
    <source>
        <strain evidence="3 4">NCTC12204</strain>
    </source>
</reference>
<dbReference type="Proteomes" id="UP000352698">
    <property type="component" value="Unassembled WGS sequence"/>
</dbReference>
<dbReference type="PANTHER" id="PTHR43861">
    <property type="entry name" value="TRANS-ACONITATE 2-METHYLTRANSFERASE-RELATED"/>
    <property type="match status" value="1"/>
</dbReference>
<dbReference type="CDD" id="cd02440">
    <property type="entry name" value="AdoMet_MTases"/>
    <property type="match status" value="1"/>
</dbReference>
<sequence>MSEIFNQIANHYDTPERKALAKIIQDELISQLPSSTKELTFMDYGGGTGLVSLALADRFKQLLLVDSSDAMLTIAEDKIKTSGLTNVSSATFDATTESIDQTIDQKVDLILMSLVLLHIPDTRLILEKLYHMLTPNGQLLIIDFDHNDAINHPKVHNGFDHEALMALLEQIGFHSTNIHTFHSGKNLFMNQDASLFFASGKK</sequence>
<dbReference type="AlphaFoldDB" id="A0A7Z9ASJ6"/>
<organism evidence="3 4">
    <name type="scientific">Enterococcus hirae</name>
    <dbReference type="NCBI Taxonomy" id="1354"/>
    <lineage>
        <taxon>Bacteria</taxon>
        <taxon>Bacillati</taxon>
        <taxon>Bacillota</taxon>
        <taxon>Bacilli</taxon>
        <taxon>Lactobacillales</taxon>
        <taxon>Enterococcaceae</taxon>
        <taxon>Enterococcus</taxon>
    </lineage>
</organism>
<evidence type="ECO:0000256" key="1">
    <source>
        <dbReference type="ARBA" id="ARBA00022679"/>
    </source>
</evidence>
<evidence type="ECO:0000313" key="4">
    <source>
        <dbReference type="Proteomes" id="UP000352698"/>
    </source>
</evidence>
<evidence type="ECO:0000259" key="2">
    <source>
        <dbReference type="Pfam" id="PF13847"/>
    </source>
</evidence>